<keyword evidence="3" id="KW-1185">Reference proteome</keyword>
<sequence length="213" mass="25275">MSNNFLLYNYLQKSPRYKGKISERISSLFFKKGDYIYKPSEELYTAYELVKGVVKVGSYSKDGNECVYDILKPGDIFGNLHYLDGNFQEFTKCLTDVELRLYDLVFYKRIVIQDYNIAEWFNQYIVRRWCRAETRFFTTISEDILIRIKRLYKEFNYTIKDANGKEVNIFALFSQKDIADLTGSTRQSVAQAFRRIENKQESLKMEMDTVKMP</sequence>
<evidence type="ECO:0000259" key="1">
    <source>
        <dbReference type="PROSITE" id="PS50042"/>
    </source>
</evidence>
<comment type="caution">
    <text evidence="2">The sequence shown here is derived from an EMBL/GenBank/DDBJ whole genome shotgun (WGS) entry which is preliminary data.</text>
</comment>
<dbReference type="Gene3D" id="2.60.120.10">
    <property type="entry name" value="Jelly Rolls"/>
    <property type="match status" value="1"/>
</dbReference>
<name>A0ABQ1LTA0_9BACT</name>
<dbReference type="SUPFAM" id="SSF51206">
    <property type="entry name" value="cAMP-binding domain-like"/>
    <property type="match status" value="1"/>
</dbReference>
<reference evidence="3" key="1">
    <citation type="journal article" date="2019" name="Int. J. Syst. Evol. Microbiol.">
        <title>The Global Catalogue of Microorganisms (GCM) 10K type strain sequencing project: providing services to taxonomists for standard genome sequencing and annotation.</title>
        <authorList>
            <consortium name="The Broad Institute Genomics Platform"/>
            <consortium name="The Broad Institute Genome Sequencing Center for Infectious Disease"/>
            <person name="Wu L."/>
            <person name="Ma J."/>
        </authorList>
    </citation>
    <scope>NUCLEOTIDE SEQUENCE [LARGE SCALE GENOMIC DNA]</scope>
    <source>
        <strain evidence="3">CGMCC 1.10832</strain>
    </source>
</reference>
<dbReference type="RefSeq" id="WP_188461583.1">
    <property type="nucleotide sequence ID" value="NZ_BAABHU010000003.1"/>
</dbReference>
<feature type="domain" description="Cyclic nucleotide-binding" evidence="1">
    <location>
        <begin position="20"/>
        <end position="111"/>
    </location>
</feature>
<evidence type="ECO:0000313" key="2">
    <source>
        <dbReference type="EMBL" id="GGC29463.1"/>
    </source>
</evidence>
<protein>
    <recommendedName>
        <fullName evidence="1">Cyclic nucleotide-binding domain-containing protein</fullName>
    </recommendedName>
</protein>
<dbReference type="Pfam" id="PF00027">
    <property type="entry name" value="cNMP_binding"/>
    <property type="match status" value="1"/>
</dbReference>
<gene>
    <name evidence="2" type="ORF">GCM10011506_13600</name>
</gene>
<proteinExistence type="predicted"/>
<evidence type="ECO:0000313" key="3">
    <source>
        <dbReference type="Proteomes" id="UP000636010"/>
    </source>
</evidence>
<dbReference type="Proteomes" id="UP000636010">
    <property type="component" value="Unassembled WGS sequence"/>
</dbReference>
<dbReference type="EMBL" id="BMEC01000003">
    <property type="protein sequence ID" value="GGC29463.1"/>
    <property type="molecule type" value="Genomic_DNA"/>
</dbReference>
<dbReference type="InterPro" id="IPR018490">
    <property type="entry name" value="cNMP-bd_dom_sf"/>
</dbReference>
<dbReference type="CDD" id="cd00038">
    <property type="entry name" value="CAP_ED"/>
    <property type="match status" value="1"/>
</dbReference>
<dbReference type="InterPro" id="IPR014710">
    <property type="entry name" value="RmlC-like_jellyroll"/>
</dbReference>
<dbReference type="InterPro" id="IPR000595">
    <property type="entry name" value="cNMP-bd_dom"/>
</dbReference>
<dbReference type="PROSITE" id="PS50042">
    <property type="entry name" value="CNMP_BINDING_3"/>
    <property type="match status" value="1"/>
</dbReference>
<accession>A0ABQ1LTA0</accession>
<organism evidence="2 3">
    <name type="scientific">Marivirga lumbricoides</name>
    <dbReference type="NCBI Taxonomy" id="1046115"/>
    <lineage>
        <taxon>Bacteria</taxon>
        <taxon>Pseudomonadati</taxon>
        <taxon>Bacteroidota</taxon>
        <taxon>Cytophagia</taxon>
        <taxon>Cytophagales</taxon>
        <taxon>Marivirgaceae</taxon>
        <taxon>Marivirga</taxon>
    </lineage>
</organism>